<accession>A0ABX3FIK3</accession>
<dbReference type="RefSeq" id="WP_075714974.1">
    <property type="nucleotide sequence ID" value="NZ_AP019656.1"/>
</dbReference>
<evidence type="ECO:0000256" key="3">
    <source>
        <dbReference type="ARBA" id="ARBA00023219"/>
    </source>
</evidence>
<sequence length="500" mass="55889">MATRSIYEKLSSEREPYVTRARVAAKLTIPSLFTEETQNTATVALKTPYQGVGAQGVKSLANKLLMALMPPNRPFFRMVIPDAKVTSSLERFEQAKREQQKGEIETKLSKVERMIMGELEVKQLRTALFEALKQLIVCGNVLVHISDKAVKVFRLDKYVVKRDQDGKPKLVIVKESVDIDDLPTEVQAKVKPDNTDDKKVDLYTHVERRSSKWHVYQKAGDVVMPKSKGSYPLDACPWLALRMVQVDGEDYGRSHVEEHMGDLKALENLEKSIQEGALAASRLIFMVRPNSTVRVQDLQQAVNGGFVKGNVDDVIPLQIERYHQMSSAKELAATIRQSLAMSFLMSSGIQRQAERVTAEEIRVMANELETTLGGVYSLLSNELQAPIIAVEYNRLKRRKTLPDIGIEATPEIVSGMEALGRTEEMSKMNQLIQNMAALGEDVLVKYVNVDEVIKRYAAALGVETDGLIKDSAQRQQEAEQEAETQALAQAMPQIATNSMQ</sequence>
<keyword evidence="5" id="KW-1185">Reference proteome</keyword>
<keyword evidence="3" id="KW-0231">Viral genome packaging</keyword>
<evidence type="ECO:0000256" key="2">
    <source>
        <dbReference type="ARBA" id="ARBA00022612"/>
    </source>
</evidence>
<dbReference type="Pfam" id="PF12236">
    <property type="entry name" value="Head-tail_con"/>
    <property type="match status" value="1"/>
</dbReference>
<organism evidence="4 5">
    <name type="scientific">Vibrio panuliri</name>
    <dbReference type="NCBI Taxonomy" id="1381081"/>
    <lineage>
        <taxon>Bacteria</taxon>
        <taxon>Pseudomonadati</taxon>
        <taxon>Pseudomonadota</taxon>
        <taxon>Gammaproteobacteria</taxon>
        <taxon>Vibrionales</taxon>
        <taxon>Vibrionaceae</taxon>
        <taxon>Vibrio</taxon>
    </lineage>
</organism>
<gene>
    <name evidence="4" type="ORF">BIY20_09565</name>
</gene>
<comment type="subcellular location">
    <subcellularLocation>
        <location evidence="1">Virion</location>
    </subcellularLocation>
</comment>
<name>A0ABX3FIK3_9VIBR</name>
<evidence type="ECO:0008006" key="6">
    <source>
        <dbReference type="Google" id="ProtNLM"/>
    </source>
</evidence>
<dbReference type="Proteomes" id="UP000186039">
    <property type="component" value="Unassembled WGS sequence"/>
</dbReference>
<dbReference type="EMBL" id="MJMH01000172">
    <property type="protein sequence ID" value="OLQ91640.1"/>
    <property type="molecule type" value="Genomic_DNA"/>
</dbReference>
<dbReference type="InterPro" id="IPR020991">
    <property type="entry name" value="Connector_podovirus"/>
</dbReference>
<evidence type="ECO:0000313" key="4">
    <source>
        <dbReference type="EMBL" id="OLQ91640.1"/>
    </source>
</evidence>
<reference evidence="4 5" key="1">
    <citation type="submission" date="2016-09" db="EMBL/GenBank/DDBJ databases">
        <title>Genomic Taxonomy of the Vibrionaceae.</title>
        <authorList>
            <person name="Gonzalez-Castillo A."/>
            <person name="Gomez-Gil B."/>
            <person name="Enciso-Ibarra K."/>
        </authorList>
    </citation>
    <scope>NUCLEOTIDE SEQUENCE [LARGE SCALE GENOMIC DNA]</scope>
    <source>
        <strain evidence="4 5">CAIM 1902</strain>
    </source>
</reference>
<evidence type="ECO:0000313" key="5">
    <source>
        <dbReference type="Proteomes" id="UP000186039"/>
    </source>
</evidence>
<evidence type="ECO:0000256" key="1">
    <source>
        <dbReference type="ARBA" id="ARBA00004328"/>
    </source>
</evidence>
<keyword evidence="2" id="KW-1188">Viral release from host cell</keyword>
<protein>
    <recommendedName>
        <fullName evidence="6">Phage tail protein</fullName>
    </recommendedName>
</protein>
<proteinExistence type="predicted"/>
<comment type="caution">
    <text evidence="4">The sequence shown here is derived from an EMBL/GenBank/DDBJ whole genome shotgun (WGS) entry which is preliminary data.</text>
</comment>